<dbReference type="CDD" id="cd07560">
    <property type="entry name" value="Peptidase_S41_CPP"/>
    <property type="match status" value="1"/>
</dbReference>
<gene>
    <name evidence="8" type="ORF">UU54_C0008G0006</name>
</gene>
<evidence type="ECO:0000256" key="5">
    <source>
        <dbReference type="RuleBase" id="RU004404"/>
    </source>
</evidence>
<evidence type="ECO:0000256" key="6">
    <source>
        <dbReference type="SAM" id="Phobius"/>
    </source>
</evidence>
<keyword evidence="2 5" id="KW-0645">Protease</keyword>
<dbReference type="Proteomes" id="UP000033903">
    <property type="component" value="Unassembled WGS sequence"/>
</dbReference>
<dbReference type="PROSITE" id="PS50106">
    <property type="entry name" value="PDZ"/>
    <property type="match status" value="1"/>
</dbReference>
<keyword evidence="3 5" id="KW-0378">Hydrolase</keyword>
<dbReference type="InterPro" id="IPR005151">
    <property type="entry name" value="Tail-specific_protease"/>
</dbReference>
<dbReference type="Gene3D" id="2.30.42.10">
    <property type="match status" value="1"/>
</dbReference>
<dbReference type="PANTHER" id="PTHR32060:SF30">
    <property type="entry name" value="CARBOXY-TERMINAL PROCESSING PROTEASE CTPA"/>
    <property type="match status" value="1"/>
</dbReference>
<dbReference type="PANTHER" id="PTHR32060">
    <property type="entry name" value="TAIL-SPECIFIC PROTEASE"/>
    <property type="match status" value="1"/>
</dbReference>
<dbReference type="Gene3D" id="3.30.750.44">
    <property type="match status" value="1"/>
</dbReference>
<evidence type="ECO:0000313" key="9">
    <source>
        <dbReference type="Proteomes" id="UP000033903"/>
    </source>
</evidence>
<keyword evidence="6" id="KW-0812">Transmembrane</keyword>
<dbReference type="GO" id="GO:0006508">
    <property type="term" value="P:proteolysis"/>
    <property type="evidence" value="ECO:0007669"/>
    <property type="project" value="UniProtKB-KW"/>
</dbReference>
<reference evidence="8 9" key="1">
    <citation type="journal article" date="2015" name="Nature">
        <title>rRNA introns, odd ribosomes, and small enigmatic genomes across a large radiation of phyla.</title>
        <authorList>
            <person name="Brown C.T."/>
            <person name="Hug L.A."/>
            <person name="Thomas B.C."/>
            <person name="Sharon I."/>
            <person name="Castelle C.J."/>
            <person name="Singh A."/>
            <person name="Wilkins M.J."/>
            <person name="Williams K.H."/>
            <person name="Banfield J.F."/>
        </authorList>
    </citation>
    <scope>NUCLEOTIDE SEQUENCE [LARGE SCALE GENOMIC DNA]</scope>
</reference>
<name>A0A0G0VK49_9BACT</name>
<evidence type="ECO:0000259" key="7">
    <source>
        <dbReference type="PROSITE" id="PS50106"/>
    </source>
</evidence>
<dbReference type="InterPro" id="IPR036034">
    <property type="entry name" value="PDZ_sf"/>
</dbReference>
<dbReference type="GO" id="GO:0008236">
    <property type="term" value="F:serine-type peptidase activity"/>
    <property type="evidence" value="ECO:0007669"/>
    <property type="project" value="UniProtKB-KW"/>
</dbReference>
<dbReference type="SMART" id="SM00245">
    <property type="entry name" value="TSPc"/>
    <property type="match status" value="1"/>
</dbReference>
<dbReference type="SUPFAM" id="SSF52096">
    <property type="entry name" value="ClpP/crotonase"/>
    <property type="match status" value="1"/>
</dbReference>
<dbReference type="GO" id="GO:0030288">
    <property type="term" value="C:outer membrane-bounded periplasmic space"/>
    <property type="evidence" value="ECO:0007669"/>
    <property type="project" value="TreeGrafter"/>
</dbReference>
<dbReference type="SUPFAM" id="SSF50156">
    <property type="entry name" value="PDZ domain-like"/>
    <property type="match status" value="1"/>
</dbReference>
<protein>
    <submittedName>
        <fullName evidence="8">Carboxyl-terminal protease</fullName>
    </submittedName>
</protein>
<dbReference type="EMBL" id="LCBA01000008">
    <property type="protein sequence ID" value="KKS01234.1"/>
    <property type="molecule type" value="Genomic_DNA"/>
</dbReference>
<evidence type="ECO:0000256" key="1">
    <source>
        <dbReference type="ARBA" id="ARBA00009179"/>
    </source>
</evidence>
<dbReference type="Pfam" id="PF03572">
    <property type="entry name" value="Peptidase_S41"/>
    <property type="match status" value="1"/>
</dbReference>
<dbReference type="Pfam" id="PF00595">
    <property type="entry name" value="PDZ"/>
    <property type="match status" value="1"/>
</dbReference>
<organism evidence="8 9">
    <name type="scientific">Candidatus Yanofskybacteria bacterium GW2011_GWA2_41_22</name>
    <dbReference type="NCBI Taxonomy" id="1619023"/>
    <lineage>
        <taxon>Bacteria</taxon>
        <taxon>Candidatus Yanofskyibacteriota</taxon>
    </lineage>
</organism>
<dbReference type="Gene3D" id="3.90.226.10">
    <property type="entry name" value="2-enoyl-CoA Hydratase, Chain A, domain 1"/>
    <property type="match status" value="1"/>
</dbReference>
<dbReference type="InterPro" id="IPR055210">
    <property type="entry name" value="CtpA/B_N"/>
</dbReference>
<dbReference type="FunFam" id="2.30.42.10:FF:000063">
    <property type="entry name" value="Peptidase, S41 family"/>
    <property type="match status" value="1"/>
</dbReference>
<dbReference type="InterPro" id="IPR004447">
    <property type="entry name" value="Peptidase_S41A"/>
</dbReference>
<evidence type="ECO:0000256" key="3">
    <source>
        <dbReference type="ARBA" id="ARBA00022801"/>
    </source>
</evidence>
<keyword evidence="4 5" id="KW-0720">Serine protease</keyword>
<comment type="caution">
    <text evidence="8">The sequence shown here is derived from an EMBL/GenBank/DDBJ whole genome shotgun (WGS) entry which is preliminary data.</text>
</comment>
<keyword evidence="6" id="KW-1133">Transmembrane helix</keyword>
<evidence type="ECO:0000256" key="4">
    <source>
        <dbReference type="ARBA" id="ARBA00022825"/>
    </source>
</evidence>
<dbReference type="PATRIC" id="fig|1619023.3.peg.199"/>
<accession>A0A0G0VK49</accession>
<dbReference type="CDD" id="cd06782">
    <property type="entry name" value="cpPDZ_CPP-like"/>
    <property type="match status" value="1"/>
</dbReference>
<evidence type="ECO:0000256" key="2">
    <source>
        <dbReference type="ARBA" id="ARBA00022670"/>
    </source>
</evidence>
<dbReference type="GO" id="GO:0007165">
    <property type="term" value="P:signal transduction"/>
    <property type="evidence" value="ECO:0007669"/>
    <property type="project" value="TreeGrafter"/>
</dbReference>
<sequence length="411" mass="45000">MQFNRKLLIIAIIVSLTAGFGGGILFIQYKTTGTADATDFIKQLINQEANQPDNVDFSLFWDAWNTLNKKYVNRNKINTQDLVYGAIKGMVNSLGDPYTVFFEPENSKKFQEVISGAFGGVGIEIGKRNDILTVIAPIKDTPAFRAGIKNGDKIIKIDSKSTADMAVDEAVNLIRGKPGTKVTLTISNGDTKPIELTRETIKIPTVEWIMLEKNSKHIAYLQIFAFNQNVDSEFKKSAEEILKSDADRLIVDLRNNPGGLLDSAINLAGWFLNRNKTVTIEEFADGTRNQFTSDGNGALKIYPTVLLINGGSASASEILAGALHDNLGIKLVGEKSFGKGSVQELEKFSDGSSLKVTIAKWLTPSGISISEKGIEPDVKVEIPSKDMEENKIEIGIPDKDPQLDKAIDMLK</sequence>
<feature type="transmembrane region" description="Helical" evidence="6">
    <location>
        <begin position="7"/>
        <end position="29"/>
    </location>
</feature>
<dbReference type="AlphaFoldDB" id="A0A0G0VK49"/>
<keyword evidence="6" id="KW-0472">Membrane</keyword>
<dbReference type="GO" id="GO:0004175">
    <property type="term" value="F:endopeptidase activity"/>
    <property type="evidence" value="ECO:0007669"/>
    <property type="project" value="TreeGrafter"/>
</dbReference>
<proteinExistence type="inferred from homology"/>
<dbReference type="NCBIfam" id="TIGR00225">
    <property type="entry name" value="prc"/>
    <property type="match status" value="1"/>
</dbReference>
<dbReference type="InterPro" id="IPR029045">
    <property type="entry name" value="ClpP/crotonase-like_dom_sf"/>
</dbReference>
<feature type="domain" description="PDZ" evidence="7">
    <location>
        <begin position="119"/>
        <end position="175"/>
    </location>
</feature>
<comment type="similarity">
    <text evidence="1 5">Belongs to the peptidase S41A family.</text>
</comment>
<dbReference type="SMART" id="SM00228">
    <property type="entry name" value="PDZ"/>
    <property type="match status" value="1"/>
</dbReference>
<dbReference type="Pfam" id="PF22694">
    <property type="entry name" value="CtpB_N-like"/>
    <property type="match status" value="1"/>
</dbReference>
<dbReference type="InterPro" id="IPR001478">
    <property type="entry name" value="PDZ"/>
</dbReference>
<evidence type="ECO:0000313" key="8">
    <source>
        <dbReference type="EMBL" id="KKS01234.1"/>
    </source>
</evidence>